<feature type="transmembrane region" description="Helical" evidence="2">
    <location>
        <begin position="370"/>
        <end position="396"/>
    </location>
</feature>
<proteinExistence type="predicted"/>
<feature type="transmembrane region" description="Helical" evidence="2">
    <location>
        <begin position="643"/>
        <end position="662"/>
    </location>
</feature>
<feature type="transmembrane region" description="Helical" evidence="2">
    <location>
        <begin position="402"/>
        <end position="420"/>
    </location>
</feature>
<feature type="transmembrane region" description="Helical" evidence="2">
    <location>
        <begin position="568"/>
        <end position="592"/>
    </location>
</feature>
<keyword evidence="2" id="KW-0812">Transmembrane</keyword>
<name>A0ABT3HF65_9HYPH</name>
<accession>A0ABT3HF65</accession>
<dbReference type="NCBIfam" id="TIGR02123">
    <property type="entry name" value="TRAP_fused"/>
    <property type="match status" value="1"/>
</dbReference>
<evidence type="ECO:0000259" key="3">
    <source>
        <dbReference type="Pfam" id="PF06808"/>
    </source>
</evidence>
<feature type="domain" description="TRAP C4-dicarboxylate transport system permease DctM subunit" evidence="3">
    <location>
        <begin position="134"/>
        <end position="628"/>
    </location>
</feature>
<comment type="subcellular location">
    <subcellularLocation>
        <location evidence="1">Cell inner membrane</location>
        <topology evidence="1">Multi-pass membrane protein</topology>
    </subcellularLocation>
</comment>
<evidence type="ECO:0000313" key="4">
    <source>
        <dbReference type="EMBL" id="MCW2308984.1"/>
    </source>
</evidence>
<gene>
    <name evidence="4" type="ORF">M2319_003335</name>
</gene>
<feature type="transmembrane region" description="Helical" evidence="2">
    <location>
        <begin position="76"/>
        <end position="94"/>
    </location>
</feature>
<keyword evidence="2" id="KW-0472">Membrane</keyword>
<dbReference type="InterPro" id="IPR010656">
    <property type="entry name" value="DctM"/>
</dbReference>
<feature type="transmembrane region" description="Helical" evidence="2">
    <location>
        <begin position="427"/>
        <end position="445"/>
    </location>
</feature>
<feature type="transmembrane region" description="Helical" evidence="2">
    <location>
        <begin position="20"/>
        <end position="39"/>
    </location>
</feature>
<feature type="transmembrane region" description="Helical" evidence="2">
    <location>
        <begin position="521"/>
        <end position="547"/>
    </location>
</feature>
<keyword evidence="1" id="KW-0997">Cell inner membrane</keyword>
<dbReference type="Proteomes" id="UP001209755">
    <property type="component" value="Unassembled WGS sequence"/>
</dbReference>
<dbReference type="PANTHER" id="PTHR43849:SF2">
    <property type="entry name" value="BLL3936 PROTEIN"/>
    <property type="match status" value="1"/>
</dbReference>
<reference evidence="5" key="1">
    <citation type="submission" date="2023-07" db="EMBL/GenBank/DDBJ databases">
        <title>Genome sequencing of Purple Non-Sulfur Bacteria from various extreme environments.</title>
        <authorList>
            <person name="Mayer M."/>
        </authorList>
    </citation>
    <scope>NUCLEOTIDE SEQUENCE [LARGE SCALE GENOMIC DNA]</scope>
    <source>
        <strain evidence="5">DSM 17935</strain>
    </source>
</reference>
<keyword evidence="1" id="KW-0813">Transport</keyword>
<dbReference type="EMBL" id="JAOQNS010000010">
    <property type="protein sequence ID" value="MCW2308984.1"/>
    <property type="molecule type" value="Genomic_DNA"/>
</dbReference>
<feature type="transmembrane region" description="Helical" evidence="2">
    <location>
        <begin position="46"/>
        <end position="64"/>
    </location>
</feature>
<comment type="caution">
    <text evidence="4">The sequence shown here is derived from an EMBL/GenBank/DDBJ whole genome shotgun (WGS) entry which is preliminary data.</text>
</comment>
<evidence type="ECO:0000313" key="5">
    <source>
        <dbReference type="Proteomes" id="UP001209755"/>
    </source>
</evidence>
<dbReference type="PANTHER" id="PTHR43849">
    <property type="entry name" value="BLL3936 PROTEIN"/>
    <property type="match status" value="1"/>
</dbReference>
<comment type="function">
    <text evidence="1">Part of the tripartite ATP-independent periplasmic (TRAP) transport system.</text>
</comment>
<evidence type="ECO:0000256" key="1">
    <source>
        <dbReference type="RuleBase" id="RU369079"/>
    </source>
</evidence>
<dbReference type="InterPro" id="IPR011853">
    <property type="entry name" value="TRAP_DctM-Dct_fused"/>
</dbReference>
<feature type="transmembrane region" description="Helical" evidence="2">
    <location>
        <begin position="465"/>
        <end position="483"/>
    </location>
</feature>
<dbReference type="Pfam" id="PF06808">
    <property type="entry name" value="DctM"/>
    <property type="match status" value="1"/>
</dbReference>
<evidence type="ECO:0000256" key="2">
    <source>
        <dbReference type="SAM" id="Phobius"/>
    </source>
</evidence>
<dbReference type="RefSeq" id="WP_264602580.1">
    <property type="nucleotide sequence ID" value="NZ_JAOQNS010000010.1"/>
</dbReference>
<organism evidence="4 5">
    <name type="scientific">Rhodobium gokarnense</name>
    <dbReference type="NCBI Taxonomy" id="364296"/>
    <lineage>
        <taxon>Bacteria</taxon>
        <taxon>Pseudomonadati</taxon>
        <taxon>Pseudomonadota</taxon>
        <taxon>Alphaproteobacteria</taxon>
        <taxon>Hyphomicrobiales</taxon>
        <taxon>Rhodobiaceae</taxon>
        <taxon>Rhodobium</taxon>
    </lineage>
</organism>
<keyword evidence="1" id="KW-1003">Cell membrane</keyword>
<feature type="transmembrane region" description="Helical" evidence="2">
    <location>
        <begin position="495"/>
        <end position="515"/>
    </location>
</feature>
<sequence>MDAEDFAEIRRPNPRVRNVLWVLALVFAVYHIAGAGFGVPVQRLHIALHLSGIVVFAFAYYPLIRPARPGEGPNHIPVYDIVLMGLAIAALLYLPMFWRGGTIGFGALSYQISPQTLRQGNPNAFDLFFGTVLIAITIEMSRRALGWALPIISFCAIGYALFGPSIPVDILKHPGVDWRQFVNNIYFPSEGIFGLPVWVVSTIVIQFVIFGVIAQRTGLGEFFIDTAHAIAGRQIGGPAKVSVISSALFGSISGSAIANTVSTGSLTIPNMKRLGYPGMFAAAVEAAASAGGQITPPLMGAAAFIMAEFLEVPYTTIVIAAIVPSLMHYTGVYAQVHFTALRLGLAPDATSRLSDVIGVWRRGWRHIFPLAALLIILFSGYTPYMSAFVGISVAALFGFTSWRRPLTLLLNAGFIAFVVAKGLDGSFGVPVTVFLVAASIIAAWRSDEPQPIGQLADALAVGAKYSVVVGVAAAVVGITVGVINTTGVGFRVGFMVTNGAAQLAESLHVLLPLAIPDIQMFLSLVLIAIVCIMMGAGLPTTALYILLATVAQPTLSQLGVPPIASHMFVFYYGIIAELTPPVCTTAFAAAAIAQSPPFRTGVEAFKLGIGKIVVPMVFCYAPSLLLVTDGFTWRSLIQDGGTCAIGVIIMSAGLSRYLFGTLKTWQSAIVFLIGLTITVPGTTSDVVGLALFLPIAGYFYIQKNRRVNSTCVS</sequence>
<feature type="transmembrane region" description="Helical" evidence="2">
    <location>
        <begin position="144"/>
        <end position="162"/>
    </location>
</feature>
<keyword evidence="2" id="KW-1133">Transmembrane helix</keyword>
<feature type="transmembrane region" description="Helical" evidence="2">
    <location>
        <begin position="192"/>
        <end position="214"/>
    </location>
</feature>
<feature type="transmembrane region" description="Helical" evidence="2">
    <location>
        <begin position="668"/>
        <end position="701"/>
    </location>
</feature>
<protein>
    <submittedName>
        <fullName evidence="4">TRAP transporter 4TM/12TM fusion protein</fullName>
    </submittedName>
</protein>
<keyword evidence="5" id="KW-1185">Reference proteome</keyword>
<feature type="transmembrane region" description="Helical" evidence="2">
    <location>
        <begin position="612"/>
        <end position="631"/>
    </location>
</feature>